<reference evidence="6" key="1">
    <citation type="submission" date="2015-08" db="EMBL/GenBank/DDBJ databases">
        <authorList>
            <person name="Varghese N."/>
        </authorList>
    </citation>
    <scope>NUCLEOTIDE SEQUENCE [LARGE SCALE GENOMIC DNA]</scope>
    <source>
        <strain evidence="6">DSM 17901</strain>
    </source>
</reference>
<feature type="binding site" evidence="4">
    <location>
        <position position="100"/>
    </location>
    <ligand>
        <name>a divalent metal cation</name>
        <dbReference type="ChEBI" id="CHEBI:60240"/>
        <label>1</label>
    </ligand>
</feature>
<evidence type="ECO:0000256" key="1">
    <source>
        <dbReference type="ARBA" id="ARBA00009275"/>
    </source>
</evidence>
<feature type="binding site" evidence="4">
    <location>
        <position position="136"/>
    </location>
    <ligand>
        <name>a divalent metal cation</name>
        <dbReference type="ChEBI" id="CHEBI:60240"/>
        <label>2</label>
    </ligand>
</feature>
<gene>
    <name evidence="5" type="ORF">Ga0061063_0790</name>
</gene>
<dbReference type="PROSITE" id="PS01091">
    <property type="entry name" value="TATD_3"/>
    <property type="match status" value="1"/>
</dbReference>
<dbReference type="PIRSF" id="PIRSF005902">
    <property type="entry name" value="DNase_TatD"/>
    <property type="match status" value="1"/>
</dbReference>
<dbReference type="SUPFAM" id="SSF51556">
    <property type="entry name" value="Metallo-dependent hydrolases"/>
    <property type="match status" value="1"/>
</dbReference>
<dbReference type="CDD" id="cd01310">
    <property type="entry name" value="TatD_DNAse"/>
    <property type="match status" value="1"/>
</dbReference>
<dbReference type="Proteomes" id="UP000243535">
    <property type="component" value="Unassembled WGS sequence"/>
</dbReference>
<evidence type="ECO:0000256" key="2">
    <source>
        <dbReference type="ARBA" id="ARBA00022723"/>
    </source>
</evidence>
<dbReference type="PANTHER" id="PTHR46124">
    <property type="entry name" value="D-AMINOACYL-TRNA DEACYLASE"/>
    <property type="match status" value="1"/>
</dbReference>
<protein>
    <submittedName>
        <fullName evidence="5">Tat protein secretion system quality control protein TatD (DNase activity)</fullName>
    </submittedName>
</protein>
<dbReference type="Pfam" id="PF01026">
    <property type="entry name" value="TatD_DNase"/>
    <property type="match status" value="1"/>
</dbReference>
<dbReference type="EMBL" id="CYHA01000001">
    <property type="protein sequence ID" value="CUA81942.1"/>
    <property type="molecule type" value="Genomic_DNA"/>
</dbReference>
<dbReference type="RefSeq" id="WP_054286246.1">
    <property type="nucleotide sequence ID" value="NZ_CYHA01000001.1"/>
</dbReference>
<dbReference type="FunFam" id="3.20.20.140:FF:000005">
    <property type="entry name" value="TatD family hydrolase"/>
    <property type="match status" value="1"/>
</dbReference>
<dbReference type="PROSITE" id="PS01090">
    <property type="entry name" value="TATD_2"/>
    <property type="match status" value="1"/>
</dbReference>
<keyword evidence="6" id="KW-1185">Reference proteome</keyword>
<feature type="binding site" evidence="4">
    <location>
        <position position="159"/>
    </location>
    <ligand>
        <name>a divalent metal cation</name>
        <dbReference type="ChEBI" id="CHEBI:60240"/>
        <label>2</label>
    </ligand>
</feature>
<dbReference type="Gene3D" id="3.20.20.140">
    <property type="entry name" value="Metal-dependent hydrolases"/>
    <property type="match status" value="1"/>
</dbReference>
<dbReference type="GO" id="GO:0005829">
    <property type="term" value="C:cytosol"/>
    <property type="evidence" value="ECO:0007669"/>
    <property type="project" value="TreeGrafter"/>
</dbReference>
<evidence type="ECO:0000313" key="5">
    <source>
        <dbReference type="EMBL" id="CUA81942.1"/>
    </source>
</evidence>
<name>A0A0K6GTK2_9NEIS</name>
<dbReference type="GO" id="GO:0016788">
    <property type="term" value="F:hydrolase activity, acting on ester bonds"/>
    <property type="evidence" value="ECO:0007669"/>
    <property type="project" value="InterPro"/>
</dbReference>
<dbReference type="PANTHER" id="PTHR46124:SF3">
    <property type="entry name" value="HYDROLASE"/>
    <property type="match status" value="1"/>
</dbReference>
<dbReference type="PROSITE" id="PS01137">
    <property type="entry name" value="TATD_1"/>
    <property type="match status" value="1"/>
</dbReference>
<feature type="binding site" evidence="4">
    <location>
        <position position="209"/>
    </location>
    <ligand>
        <name>a divalent metal cation</name>
        <dbReference type="ChEBI" id="CHEBI:60240"/>
        <label>1</label>
    </ligand>
</feature>
<keyword evidence="3" id="KW-0378">Hydrolase</keyword>
<evidence type="ECO:0000256" key="3">
    <source>
        <dbReference type="ARBA" id="ARBA00022801"/>
    </source>
</evidence>
<feature type="binding site" evidence="4">
    <location>
        <position position="17"/>
    </location>
    <ligand>
        <name>a divalent metal cation</name>
        <dbReference type="ChEBI" id="CHEBI:60240"/>
        <label>1</label>
    </ligand>
</feature>
<proteinExistence type="inferred from homology"/>
<evidence type="ECO:0000313" key="6">
    <source>
        <dbReference type="Proteomes" id="UP000243535"/>
    </source>
</evidence>
<dbReference type="InterPro" id="IPR032466">
    <property type="entry name" value="Metal_Hydrolase"/>
</dbReference>
<dbReference type="InterPro" id="IPR001130">
    <property type="entry name" value="TatD-like"/>
</dbReference>
<dbReference type="AlphaFoldDB" id="A0A0K6GTK2"/>
<sequence>MFDTTVPESCLIDTHCHLDAPEFAGRTDAVVGAARAAGVGQLLVPAVSQATFSSTLAMRARYGCWVALGLHPIYLDQHLDGHLDDLDRALALHQPDAVGEIGLDFYQPGLDPARQERLFVEQLRLARQHGLPVILHVRRAQDRVLKYLRQVRVEGGIAHAFNGSLQQAEAFIALGFRLGFGGAMTYSGSQRIRRLAATLPADALVLETDAPDIRPEWAQTEPNTPANLPRFLTLLAGLRGETEEKLCRILVRNSLSALGKN</sequence>
<accession>A0A0K6GTK2</accession>
<feature type="binding site" evidence="4">
    <location>
        <position position="15"/>
    </location>
    <ligand>
        <name>a divalent metal cation</name>
        <dbReference type="ChEBI" id="CHEBI:60240"/>
        <label>1</label>
    </ligand>
</feature>
<dbReference type="STRING" id="375574.GCA_001418035_00588"/>
<evidence type="ECO:0000256" key="4">
    <source>
        <dbReference type="PIRSR" id="PIRSR005902-1"/>
    </source>
</evidence>
<dbReference type="OrthoDB" id="9810005at2"/>
<dbReference type="GO" id="GO:0046872">
    <property type="term" value="F:metal ion binding"/>
    <property type="evidence" value="ECO:0007669"/>
    <property type="project" value="UniProtKB-KW"/>
</dbReference>
<comment type="similarity">
    <text evidence="1">Belongs to the metallo-dependent hydrolases superfamily. TatD-type hydrolase family.</text>
</comment>
<keyword evidence="2 4" id="KW-0479">Metal-binding</keyword>
<organism evidence="5 6">
    <name type="scientific">Gulbenkiania indica</name>
    <dbReference type="NCBI Taxonomy" id="375574"/>
    <lineage>
        <taxon>Bacteria</taxon>
        <taxon>Pseudomonadati</taxon>
        <taxon>Pseudomonadota</taxon>
        <taxon>Betaproteobacteria</taxon>
        <taxon>Neisseriales</taxon>
        <taxon>Chromobacteriaceae</taxon>
        <taxon>Gulbenkiania</taxon>
    </lineage>
</organism>
<dbReference type="InterPro" id="IPR018228">
    <property type="entry name" value="DNase_TatD-rel_CS"/>
</dbReference>